<keyword evidence="4" id="KW-1185">Reference proteome</keyword>
<evidence type="ECO:0000313" key="4">
    <source>
        <dbReference type="Proteomes" id="UP000257144"/>
    </source>
</evidence>
<name>A0A3D8GSX7_9BACI</name>
<accession>A0A3D8GSX7</accession>
<organism evidence="3 4">
    <name type="scientific">Neobacillus piezotolerans</name>
    <dbReference type="NCBI Taxonomy" id="2259171"/>
    <lineage>
        <taxon>Bacteria</taxon>
        <taxon>Bacillati</taxon>
        <taxon>Bacillota</taxon>
        <taxon>Bacilli</taxon>
        <taxon>Bacillales</taxon>
        <taxon>Bacillaceae</taxon>
        <taxon>Neobacillus</taxon>
    </lineage>
</organism>
<dbReference type="Pfam" id="PF06114">
    <property type="entry name" value="Peptidase_M78"/>
    <property type="match status" value="1"/>
</dbReference>
<gene>
    <name evidence="3" type="ORF">DRW41_05815</name>
</gene>
<evidence type="ECO:0000313" key="3">
    <source>
        <dbReference type="EMBL" id="RDU37361.1"/>
    </source>
</evidence>
<dbReference type="OrthoDB" id="2806155at2"/>
<feature type="transmembrane region" description="Helical" evidence="1">
    <location>
        <begin position="161"/>
        <end position="181"/>
    </location>
</feature>
<dbReference type="Gene3D" id="1.10.10.2910">
    <property type="match status" value="1"/>
</dbReference>
<protein>
    <recommendedName>
        <fullName evidence="2">IrrE N-terminal-like domain-containing protein</fullName>
    </recommendedName>
</protein>
<feature type="transmembrane region" description="Helical" evidence="1">
    <location>
        <begin position="60"/>
        <end position="84"/>
    </location>
</feature>
<feature type="domain" description="IrrE N-terminal-like" evidence="2">
    <location>
        <begin position="226"/>
        <end position="276"/>
    </location>
</feature>
<feature type="transmembrane region" description="Helical" evidence="1">
    <location>
        <begin position="187"/>
        <end position="204"/>
    </location>
</feature>
<keyword evidence="1" id="KW-0812">Transmembrane</keyword>
<dbReference type="Proteomes" id="UP000257144">
    <property type="component" value="Unassembled WGS sequence"/>
</dbReference>
<dbReference type="AlphaFoldDB" id="A0A3D8GSX7"/>
<feature type="transmembrane region" description="Helical" evidence="1">
    <location>
        <begin position="131"/>
        <end position="149"/>
    </location>
</feature>
<dbReference type="InterPro" id="IPR010359">
    <property type="entry name" value="IrrE_HExxH"/>
</dbReference>
<sequence>MRSIVRKNVSLVFLIPALLLTNEFITIPAELEWDILLFLCIMVVFDQVNLKVFSGFGYSFFNVILSLIVFDRFSVVYGFIYLLVDSLMSILLKKRGRLQSIISLLSIYTVIIIVCNELYNGYSDMDYQARYLTSLFMLFLSVLLKYVYVYLETGAATTKLFLDRFGPMLFEAAVVFPILAFYDHLEINLVLILFLSYYTFIGFLHKKFIGINQAHIDSITEKLSKKYKIQFFFMDLREIKGVCYYEKNMIVIDEKLDYPEQLQTIIHELLHYHMRRFRFPIRTEEMIVTIFEAAISWYCIVTLKHRLEID</sequence>
<feature type="transmembrane region" description="Helical" evidence="1">
    <location>
        <begin position="96"/>
        <end position="119"/>
    </location>
</feature>
<keyword evidence="1" id="KW-0472">Membrane</keyword>
<dbReference type="RefSeq" id="WP_115451035.1">
    <property type="nucleotide sequence ID" value="NZ_QNQT01000002.1"/>
</dbReference>
<evidence type="ECO:0000259" key="2">
    <source>
        <dbReference type="Pfam" id="PF06114"/>
    </source>
</evidence>
<reference evidence="3 4" key="1">
    <citation type="submission" date="2018-07" db="EMBL/GenBank/DDBJ databases">
        <title>Bacillus sp. YLB-04 draft genome sequence.</title>
        <authorList>
            <person name="Yu L."/>
            <person name="Tang X."/>
        </authorList>
    </citation>
    <scope>NUCLEOTIDE SEQUENCE [LARGE SCALE GENOMIC DNA]</scope>
    <source>
        <strain evidence="3 4">YLB-04</strain>
    </source>
</reference>
<dbReference type="EMBL" id="QNQT01000002">
    <property type="protein sequence ID" value="RDU37361.1"/>
    <property type="molecule type" value="Genomic_DNA"/>
</dbReference>
<evidence type="ECO:0000256" key="1">
    <source>
        <dbReference type="SAM" id="Phobius"/>
    </source>
</evidence>
<keyword evidence="1" id="KW-1133">Transmembrane helix</keyword>
<comment type="caution">
    <text evidence="3">The sequence shown here is derived from an EMBL/GenBank/DDBJ whole genome shotgun (WGS) entry which is preliminary data.</text>
</comment>
<proteinExistence type="predicted"/>